<gene>
    <name evidence="1" type="ORF">SAMN05421740_10361</name>
</gene>
<evidence type="ECO:0000313" key="2">
    <source>
        <dbReference type="Proteomes" id="UP000198916"/>
    </source>
</evidence>
<dbReference type="InterPro" id="IPR025563">
    <property type="entry name" value="DUF4286"/>
</dbReference>
<dbReference type="STRING" id="332977.SAMN05421740_10361"/>
<sequence length="115" mass="13326">MPSYFKQALDRLLIFVPMYLYNVTIITENDIQDIVRQYIEAQIQGRRDEKISVALLELLDSPHEGTTYCVQLRAENSEEIAAFQQHHLAAIQAFANQHYAGKILFFDSVMKYLNS</sequence>
<accession>A0A1H7L729</accession>
<dbReference type="Proteomes" id="UP000198916">
    <property type="component" value="Unassembled WGS sequence"/>
</dbReference>
<dbReference type="AlphaFoldDB" id="A0A1H7L729"/>
<evidence type="ECO:0008006" key="3">
    <source>
        <dbReference type="Google" id="ProtNLM"/>
    </source>
</evidence>
<protein>
    <recommendedName>
        <fullName evidence="3">DUF4286 domain-containing protein</fullName>
    </recommendedName>
</protein>
<organism evidence="1 2">
    <name type="scientific">Parapedobacter koreensis</name>
    <dbReference type="NCBI Taxonomy" id="332977"/>
    <lineage>
        <taxon>Bacteria</taxon>
        <taxon>Pseudomonadati</taxon>
        <taxon>Bacteroidota</taxon>
        <taxon>Sphingobacteriia</taxon>
        <taxon>Sphingobacteriales</taxon>
        <taxon>Sphingobacteriaceae</taxon>
        <taxon>Parapedobacter</taxon>
    </lineage>
</organism>
<dbReference type="Pfam" id="PF14114">
    <property type="entry name" value="DUF4286"/>
    <property type="match status" value="1"/>
</dbReference>
<evidence type="ECO:0000313" key="1">
    <source>
        <dbReference type="EMBL" id="SEK94748.1"/>
    </source>
</evidence>
<keyword evidence="2" id="KW-1185">Reference proteome</keyword>
<dbReference type="EMBL" id="FNZR01000003">
    <property type="protein sequence ID" value="SEK94748.1"/>
    <property type="molecule type" value="Genomic_DNA"/>
</dbReference>
<name>A0A1H7L729_9SPHI</name>
<reference evidence="2" key="1">
    <citation type="submission" date="2016-10" db="EMBL/GenBank/DDBJ databases">
        <authorList>
            <person name="Varghese N."/>
            <person name="Submissions S."/>
        </authorList>
    </citation>
    <scope>NUCLEOTIDE SEQUENCE [LARGE SCALE GENOMIC DNA]</scope>
    <source>
        <strain evidence="2">Jip14</strain>
    </source>
</reference>
<proteinExistence type="predicted"/>